<feature type="transmembrane region" description="Helical" evidence="1">
    <location>
        <begin position="111"/>
        <end position="129"/>
    </location>
</feature>
<sequence>MLQEFLDWAYARHTNTLSWYIRPLFVLPLAYFAWRRSWKGIALTIVALLTSMFWFPPPQQVDPQVQAFLDMEKELILNIGELSPLYLLSVLAVVGSLTALCLAFWRRSLGWGLVIINLIAVLKVAWSISEGGDSGWAVLLPAAVGLLLCDLAIIWAARRLHLPISLRRPRTATGPGS</sequence>
<feature type="transmembrane region" description="Helical" evidence="1">
    <location>
        <begin position="135"/>
        <end position="157"/>
    </location>
</feature>
<protein>
    <submittedName>
        <fullName evidence="2">Uncharacterized protein</fullName>
    </submittedName>
</protein>
<feature type="transmembrane region" description="Helical" evidence="1">
    <location>
        <begin position="85"/>
        <end position="104"/>
    </location>
</feature>
<keyword evidence="1" id="KW-1133">Transmembrane helix</keyword>
<evidence type="ECO:0000313" key="3">
    <source>
        <dbReference type="Proteomes" id="UP000253303"/>
    </source>
</evidence>
<accession>A0A366LS95</accession>
<name>A0A366LS95_9ACTN</name>
<dbReference type="AlphaFoldDB" id="A0A366LS95"/>
<reference evidence="2 3" key="1">
    <citation type="submission" date="2018-06" db="EMBL/GenBank/DDBJ databases">
        <title>Sphaerisporangium craniellae sp. nov., isolated from a marine sponge in the South China Sea.</title>
        <authorList>
            <person name="Li L."/>
        </authorList>
    </citation>
    <scope>NUCLEOTIDE SEQUENCE [LARGE SCALE GENOMIC DNA]</scope>
    <source>
        <strain evidence="2 3">LHW63015</strain>
    </source>
</reference>
<feature type="transmembrane region" description="Helical" evidence="1">
    <location>
        <begin position="17"/>
        <end position="34"/>
    </location>
</feature>
<evidence type="ECO:0000313" key="2">
    <source>
        <dbReference type="EMBL" id="RBQ16617.1"/>
    </source>
</evidence>
<keyword evidence="1" id="KW-0812">Transmembrane</keyword>
<proteinExistence type="predicted"/>
<dbReference type="Proteomes" id="UP000253303">
    <property type="component" value="Unassembled WGS sequence"/>
</dbReference>
<dbReference type="OrthoDB" id="3425563at2"/>
<gene>
    <name evidence="2" type="ORF">DP939_28380</name>
</gene>
<comment type="caution">
    <text evidence="2">The sequence shown here is derived from an EMBL/GenBank/DDBJ whole genome shotgun (WGS) entry which is preliminary data.</text>
</comment>
<keyword evidence="3" id="KW-1185">Reference proteome</keyword>
<dbReference type="EMBL" id="QMEY01000015">
    <property type="protein sequence ID" value="RBQ16617.1"/>
    <property type="molecule type" value="Genomic_DNA"/>
</dbReference>
<dbReference type="RefSeq" id="WP_113983847.1">
    <property type="nucleotide sequence ID" value="NZ_QMEY01000015.1"/>
</dbReference>
<feature type="transmembrane region" description="Helical" evidence="1">
    <location>
        <begin position="41"/>
        <end position="57"/>
    </location>
</feature>
<evidence type="ECO:0000256" key="1">
    <source>
        <dbReference type="SAM" id="Phobius"/>
    </source>
</evidence>
<organism evidence="2 3">
    <name type="scientific">Spongiactinospora rosea</name>
    <dbReference type="NCBI Taxonomy" id="2248750"/>
    <lineage>
        <taxon>Bacteria</taxon>
        <taxon>Bacillati</taxon>
        <taxon>Actinomycetota</taxon>
        <taxon>Actinomycetes</taxon>
        <taxon>Streptosporangiales</taxon>
        <taxon>Streptosporangiaceae</taxon>
        <taxon>Spongiactinospora</taxon>
    </lineage>
</organism>
<keyword evidence="1" id="KW-0472">Membrane</keyword>